<sequence>MRHFRLLLFLLPVLAYPAASKYVVLEFEGTIGPVSDRYIANGIDKAEELDADFILLKLDTPGGLDESMRRIVKKIMASDIPVVGYVYPVGGRAASAGVFIMLSAHVAAMAPGTNMGAAHPVAMGGQQPDSIMMGKIENDAVAFIRSLAEERGRDPDWAERAVRESISAAANQALELGLIDYIASSLEELLEKLDGHKVKMPEGEVVLQTADAEEIEIGLRWYERLLRVLANPNLIYILLMIGIYGVIAWVQNPGSIIPGVVGIIALIFAFYGLQVLPINYAGLALIAVALILFILEVKITSYGMLTIGGIVSLVLGTLLMFQSTPSFYGISWPVIITIMGLVVALFVLIIWLAVRTHVRKPTTGQRGMVGLVGEARSDLDPEGSVYIRGEYWTAVAASGKIKKGTKVKVVDMDGMTLKVEREDS</sequence>
<dbReference type="InterPro" id="IPR056739">
    <property type="entry name" value="NfeD_membrane"/>
</dbReference>
<dbReference type="GO" id="GO:0006508">
    <property type="term" value="P:proteolysis"/>
    <property type="evidence" value="ECO:0007669"/>
    <property type="project" value="UniProtKB-KW"/>
</dbReference>
<keyword evidence="2 5" id="KW-0812">Transmembrane</keyword>
<evidence type="ECO:0000313" key="10">
    <source>
        <dbReference type="Proteomes" id="UP000317778"/>
    </source>
</evidence>
<dbReference type="AlphaFoldDB" id="A0A532UNL7"/>
<dbReference type="CDD" id="cd07020">
    <property type="entry name" value="Clp_protease_NfeD_1"/>
    <property type="match status" value="1"/>
</dbReference>
<gene>
    <name evidence="9" type="ORF">CEE36_11555</name>
</gene>
<dbReference type="FunFam" id="3.90.226.10:FF:000089">
    <property type="entry name" value="Membrane-bound serine protease"/>
    <property type="match status" value="1"/>
</dbReference>
<dbReference type="Gene3D" id="2.40.50.140">
    <property type="entry name" value="Nucleic acid-binding proteins"/>
    <property type="match status" value="1"/>
</dbReference>
<dbReference type="Pfam" id="PF25145">
    <property type="entry name" value="NfeD1b_N"/>
    <property type="match status" value="1"/>
</dbReference>
<feature type="transmembrane region" description="Helical" evidence="5">
    <location>
        <begin position="302"/>
        <end position="321"/>
    </location>
</feature>
<evidence type="ECO:0000256" key="3">
    <source>
        <dbReference type="ARBA" id="ARBA00022989"/>
    </source>
</evidence>
<dbReference type="SUPFAM" id="SSF52096">
    <property type="entry name" value="ClpP/crotonase"/>
    <property type="match status" value="1"/>
</dbReference>
<protein>
    <submittedName>
        <fullName evidence="9">Serine protease</fullName>
    </submittedName>
</protein>
<evidence type="ECO:0000259" key="7">
    <source>
        <dbReference type="Pfam" id="PF24961"/>
    </source>
</evidence>
<keyword evidence="9" id="KW-0645">Protease</keyword>
<dbReference type="Gene3D" id="3.90.226.10">
    <property type="entry name" value="2-enoyl-CoA Hydratase, Chain A, domain 1"/>
    <property type="match status" value="1"/>
</dbReference>
<evidence type="ECO:0000259" key="6">
    <source>
        <dbReference type="Pfam" id="PF01957"/>
    </source>
</evidence>
<dbReference type="FunFam" id="2.40.50.140:FF:000336">
    <property type="entry name" value="Membrane-bound serine protease"/>
    <property type="match status" value="1"/>
</dbReference>
<proteinExistence type="predicted"/>
<dbReference type="GO" id="GO:0016020">
    <property type="term" value="C:membrane"/>
    <property type="evidence" value="ECO:0007669"/>
    <property type="project" value="UniProtKB-SubCell"/>
</dbReference>
<dbReference type="Pfam" id="PF24961">
    <property type="entry name" value="NfeD_membrane"/>
    <property type="match status" value="1"/>
</dbReference>
<dbReference type="SUPFAM" id="SSF141322">
    <property type="entry name" value="NfeD domain-like"/>
    <property type="match status" value="1"/>
</dbReference>
<dbReference type="InterPro" id="IPR012340">
    <property type="entry name" value="NA-bd_OB-fold"/>
</dbReference>
<feature type="transmembrane region" description="Helical" evidence="5">
    <location>
        <begin position="255"/>
        <end position="272"/>
    </location>
</feature>
<feature type="transmembrane region" description="Helical" evidence="5">
    <location>
        <begin position="278"/>
        <end position="295"/>
    </location>
</feature>
<dbReference type="GO" id="GO:0008233">
    <property type="term" value="F:peptidase activity"/>
    <property type="evidence" value="ECO:0007669"/>
    <property type="project" value="UniProtKB-KW"/>
</dbReference>
<evidence type="ECO:0000313" key="9">
    <source>
        <dbReference type="EMBL" id="TKJ36540.1"/>
    </source>
</evidence>
<dbReference type="InterPro" id="IPR052165">
    <property type="entry name" value="Membrane_assoc_protease"/>
</dbReference>
<comment type="subcellular location">
    <subcellularLocation>
        <location evidence="1">Membrane</location>
        <topology evidence="1">Multi-pass membrane protein</topology>
    </subcellularLocation>
</comment>
<evidence type="ECO:0000256" key="1">
    <source>
        <dbReference type="ARBA" id="ARBA00004141"/>
    </source>
</evidence>
<keyword evidence="3 5" id="KW-1133">Transmembrane helix</keyword>
<feature type="domain" description="NfeD integral membrane" evidence="7">
    <location>
        <begin position="234"/>
        <end position="350"/>
    </location>
</feature>
<reference evidence="9 10" key="1">
    <citation type="submission" date="2017-06" db="EMBL/GenBank/DDBJ databases">
        <title>Novel microbial phyla capable of carbon fixation and sulfur reduction in deep-sea sediments.</title>
        <authorList>
            <person name="Huang J."/>
            <person name="Baker B."/>
            <person name="Wang Y."/>
        </authorList>
    </citation>
    <scope>NUCLEOTIDE SEQUENCE [LARGE SCALE GENOMIC DNA]</scope>
    <source>
        <strain evidence="9">B3_TA06</strain>
    </source>
</reference>
<evidence type="ECO:0000259" key="8">
    <source>
        <dbReference type="Pfam" id="PF25145"/>
    </source>
</evidence>
<evidence type="ECO:0000256" key="2">
    <source>
        <dbReference type="ARBA" id="ARBA00022692"/>
    </source>
</evidence>
<organism evidence="9 10">
    <name type="scientific">candidate division TA06 bacterium B3_TA06</name>
    <dbReference type="NCBI Taxonomy" id="2012487"/>
    <lineage>
        <taxon>Bacteria</taxon>
        <taxon>Bacteria division TA06</taxon>
    </lineage>
</organism>
<feature type="transmembrane region" description="Helical" evidence="5">
    <location>
        <begin position="234"/>
        <end position="250"/>
    </location>
</feature>
<keyword evidence="9" id="KW-0378">Hydrolase</keyword>
<dbReference type="PANTHER" id="PTHR33507:SF4">
    <property type="entry name" value="NODULATION COMPETITIVENESS PROTEIN NFED"/>
    <property type="match status" value="1"/>
</dbReference>
<accession>A0A532UNL7</accession>
<dbReference type="InterPro" id="IPR029045">
    <property type="entry name" value="ClpP/crotonase-like_dom_sf"/>
</dbReference>
<dbReference type="InterPro" id="IPR002810">
    <property type="entry name" value="NfeD-like_C"/>
</dbReference>
<keyword evidence="4 5" id="KW-0472">Membrane</keyword>
<dbReference type="InterPro" id="IPR056738">
    <property type="entry name" value="NfeD1b_N"/>
</dbReference>
<dbReference type="EMBL" id="NJBO01000042">
    <property type="protein sequence ID" value="TKJ36540.1"/>
    <property type="molecule type" value="Genomic_DNA"/>
</dbReference>
<evidence type="ECO:0000256" key="5">
    <source>
        <dbReference type="SAM" id="Phobius"/>
    </source>
</evidence>
<name>A0A532UNL7_UNCT6</name>
<feature type="domain" description="NfeD-like C-terminal" evidence="6">
    <location>
        <begin position="367"/>
        <end position="421"/>
    </location>
</feature>
<feature type="transmembrane region" description="Helical" evidence="5">
    <location>
        <begin position="327"/>
        <end position="354"/>
    </location>
</feature>
<evidence type="ECO:0000256" key="4">
    <source>
        <dbReference type="ARBA" id="ARBA00023136"/>
    </source>
</evidence>
<dbReference type="PANTHER" id="PTHR33507">
    <property type="entry name" value="INNER MEMBRANE PROTEIN YBBJ"/>
    <property type="match status" value="1"/>
</dbReference>
<dbReference type="Proteomes" id="UP000317778">
    <property type="component" value="Unassembled WGS sequence"/>
</dbReference>
<feature type="domain" description="NfeD1b N-terminal" evidence="8">
    <location>
        <begin position="28"/>
        <end position="194"/>
    </location>
</feature>
<dbReference type="Pfam" id="PF01957">
    <property type="entry name" value="NfeD"/>
    <property type="match status" value="1"/>
</dbReference>
<comment type="caution">
    <text evidence="9">The sequence shown here is derived from an EMBL/GenBank/DDBJ whole genome shotgun (WGS) entry which is preliminary data.</text>
</comment>